<dbReference type="AlphaFoldDB" id="A0A0A9B2G4"/>
<evidence type="ECO:0000313" key="1">
    <source>
        <dbReference type="EMBL" id="JAD53507.1"/>
    </source>
</evidence>
<proteinExistence type="predicted"/>
<reference evidence="1" key="2">
    <citation type="journal article" date="2015" name="Data Brief">
        <title>Shoot transcriptome of the giant reed, Arundo donax.</title>
        <authorList>
            <person name="Barrero R.A."/>
            <person name="Guerrero F.D."/>
            <person name="Moolhuijzen P."/>
            <person name="Goolsby J.A."/>
            <person name="Tidwell J."/>
            <person name="Bellgard S.E."/>
            <person name="Bellgard M.I."/>
        </authorList>
    </citation>
    <scope>NUCLEOTIDE SEQUENCE</scope>
    <source>
        <tissue evidence="1">Shoot tissue taken approximately 20 cm above the soil surface</tissue>
    </source>
</reference>
<accession>A0A0A9B2G4</accession>
<sequence length="40" mass="4483">MFGVSGPPRSGLLDRSLHIVYISNLTYVFSVRISSSTRRL</sequence>
<protein>
    <submittedName>
        <fullName evidence="1">Uncharacterized protein</fullName>
    </submittedName>
</protein>
<reference evidence="1" key="1">
    <citation type="submission" date="2014-09" db="EMBL/GenBank/DDBJ databases">
        <authorList>
            <person name="Magalhaes I.L.F."/>
            <person name="Oliveira U."/>
            <person name="Santos F.R."/>
            <person name="Vidigal T.H.D.A."/>
            <person name="Brescovit A.D."/>
            <person name="Santos A.J."/>
        </authorList>
    </citation>
    <scope>NUCLEOTIDE SEQUENCE</scope>
    <source>
        <tissue evidence="1">Shoot tissue taken approximately 20 cm above the soil surface</tissue>
    </source>
</reference>
<name>A0A0A9B2G4_ARUDO</name>
<organism evidence="1">
    <name type="scientific">Arundo donax</name>
    <name type="common">Giant reed</name>
    <name type="synonym">Donax arundinaceus</name>
    <dbReference type="NCBI Taxonomy" id="35708"/>
    <lineage>
        <taxon>Eukaryota</taxon>
        <taxon>Viridiplantae</taxon>
        <taxon>Streptophyta</taxon>
        <taxon>Embryophyta</taxon>
        <taxon>Tracheophyta</taxon>
        <taxon>Spermatophyta</taxon>
        <taxon>Magnoliopsida</taxon>
        <taxon>Liliopsida</taxon>
        <taxon>Poales</taxon>
        <taxon>Poaceae</taxon>
        <taxon>PACMAD clade</taxon>
        <taxon>Arundinoideae</taxon>
        <taxon>Arundineae</taxon>
        <taxon>Arundo</taxon>
    </lineage>
</organism>
<dbReference type="EMBL" id="GBRH01244388">
    <property type="protein sequence ID" value="JAD53507.1"/>
    <property type="molecule type" value="Transcribed_RNA"/>
</dbReference>